<dbReference type="InterPro" id="IPR018062">
    <property type="entry name" value="HTH_AraC-typ_CS"/>
</dbReference>
<organism evidence="5 6">
    <name type="scientific">Streptomyces ortus</name>
    <dbReference type="NCBI Taxonomy" id="2867268"/>
    <lineage>
        <taxon>Bacteria</taxon>
        <taxon>Bacillati</taxon>
        <taxon>Actinomycetota</taxon>
        <taxon>Actinomycetes</taxon>
        <taxon>Kitasatosporales</taxon>
        <taxon>Streptomycetaceae</taxon>
        <taxon>Streptomyces</taxon>
    </lineage>
</organism>
<evidence type="ECO:0000256" key="3">
    <source>
        <dbReference type="ARBA" id="ARBA00023163"/>
    </source>
</evidence>
<dbReference type="InterPro" id="IPR009057">
    <property type="entry name" value="Homeodomain-like_sf"/>
</dbReference>
<dbReference type="Pfam" id="PF12833">
    <property type="entry name" value="HTH_18"/>
    <property type="match status" value="1"/>
</dbReference>
<evidence type="ECO:0000256" key="2">
    <source>
        <dbReference type="ARBA" id="ARBA00023125"/>
    </source>
</evidence>
<evidence type="ECO:0000256" key="1">
    <source>
        <dbReference type="ARBA" id="ARBA00023015"/>
    </source>
</evidence>
<dbReference type="RefSeq" id="WP_267026392.1">
    <property type="nucleotide sequence ID" value="NZ_JAIFZO010000002.1"/>
</dbReference>
<comment type="caution">
    <text evidence="5">The sequence shown here is derived from an EMBL/GenBank/DDBJ whole genome shotgun (WGS) entry which is preliminary data.</text>
</comment>
<dbReference type="InterPro" id="IPR050204">
    <property type="entry name" value="AraC_XylS_family_regulators"/>
</dbReference>
<dbReference type="PROSITE" id="PS01124">
    <property type="entry name" value="HTH_ARAC_FAMILY_2"/>
    <property type="match status" value="1"/>
</dbReference>
<sequence length="333" mass="37475">MHQVSALRAELARPVRLRTTDLDEARQVIRQNFYSNVVDLLQPSPVLSGHFAVSRLRRVTIGALQFGADLRMRFGELTAYHVDVPLTGSMVWHQGGLDPLLATVDEAAVFQPGRTTVLDRWDGDCRLLAVKIERPELELQLERLLNAPVRLPLRLEPAMDISRGPGRSWARLVRMVAEDAQTSQGLVRHDLVADRLHEAVVTGLLLAADHPYRERLARPVPPSRPAPVKRAIDAMEAHPEHPFTVSALAEISGVGIRQLQEGFRQHAGMPPMDYLRRIRLARVHEELRRKEPGQVTVTDVAHRWGFTHRGRFAGAYRRRYGVTPSATLHKTQG</sequence>
<gene>
    <name evidence="5" type="ORF">K3769_11800</name>
</gene>
<dbReference type="SUPFAM" id="SSF46689">
    <property type="entry name" value="Homeodomain-like"/>
    <property type="match status" value="2"/>
</dbReference>
<name>A0ABT3V0C0_9ACTN</name>
<dbReference type="InterPro" id="IPR018060">
    <property type="entry name" value="HTH_AraC"/>
</dbReference>
<dbReference type="InterPro" id="IPR035418">
    <property type="entry name" value="AraC-bd_2"/>
</dbReference>
<evidence type="ECO:0000259" key="4">
    <source>
        <dbReference type="PROSITE" id="PS01124"/>
    </source>
</evidence>
<dbReference type="SMART" id="SM00342">
    <property type="entry name" value="HTH_ARAC"/>
    <property type="match status" value="1"/>
</dbReference>
<dbReference type="PANTHER" id="PTHR46796">
    <property type="entry name" value="HTH-TYPE TRANSCRIPTIONAL ACTIVATOR RHAS-RELATED"/>
    <property type="match status" value="1"/>
</dbReference>
<protein>
    <submittedName>
        <fullName evidence="5">AraC family transcriptional regulator</fullName>
    </submittedName>
</protein>
<dbReference type="PROSITE" id="PS00041">
    <property type="entry name" value="HTH_ARAC_FAMILY_1"/>
    <property type="match status" value="1"/>
</dbReference>
<evidence type="ECO:0000313" key="5">
    <source>
        <dbReference type="EMBL" id="MCX4233454.1"/>
    </source>
</evidence>
<evidence type="ECO:0000313" key="6">
    <source>
        <dbReference type="Proteomes" id="UP001165590"/>
    </source>
</evidence>
<keyword evidence="6" id="KW-1185">Reference proteome</keyword>
<keyword evidence="2" id="KW-0238">DNA-binding</keyword>
<dbReference type="PANTHER" id="PTHR46796:SF12">
    <property type="entry name" value="HTH-TYPE DNA-BINDING TRANSCRIPTIONAL ACTIVATOR EUTR"/>
    <property type="match status" value="1"/>
</dbReference>
<keyword evidence="3" id="KW-0804">Transcription</keyword>
<reference evidence="5" key="1">
    <citation type="journal article" date="2022" name="bioRxiv">
        <title>Discovery and biosynthetic assessment of Streptomyces ortus sp nov. isolated from a deep-sea sponge.</title>
        <authorList>
            <person name="Williams S.E."/>
        </authorList>
    </citation>
    <scope>NUCLEOTIDE SEQUENCE</scope>
    <source>
        <strain evidence="5">A15ISP2-DRY2</strain>
    </source>
</reference>
<keyword evidence="1" id="KW-0805">Transcription regulation</keyword>
<accession>A0ABT3V0C0</accession>
<dbReference type="Pfam" id="PF14525">
    <property type="entry name" value="AraC_binding_2"/>
    <property type="match status" value="1"/>
</dbReference>
<feature type="domain" description="HTH araC/xylS-type" evidence="4">
    <location>
        <begin position="229"/>
        <end position="330"/>
    </location>
</feature>
<dbReference type="Gene3D" id="1.10.10.60">
    <property type="entry name" value="Homeodomain-like"/>
    <property type="match status" value="1"/>
</dbReference>
<dbReference type="EMBL" id="JAIFZO010000002">
    <property type="protein sequence ID" value="MCX4233454.1"/>
    <property type="molecule type" value="Genomic_DNA"/>
</dbReference>
<dbReference type="Proteomes" id="UP001165590">
    <property type="component" value="Unassembled WGS sequence"/>
</dbReference>
<proteinExistence type="predicted"/>